<evidence type="ECO:0000256" key="1">
    <source>
        <dbReference type="SAM" id="SignalP"/>
    </source>
</evidence>
<keyword evidence="1" id="KW-0732">Signal</keyword>
<protein>
    <recommendedName>
        <fullName evidence="4">HdeA/HdeB family protein</fullName>
    </recommendedName>
</protein>
<gene>
    <name evidence="2" type="ORF">GCM10007878_02160</name>
</gene>
<sequence length="109" mass="12278">MIQLIKTLVLTSVLVMSVNSVVAGGLPNKDVICERVGMYGHFARQAMTLRHLGESRQDVLALVDRNQPGMNKVMPSIEYIVDQVFSNNEETYPAYADRFLYDECGLERP</sequence>
<feature type="chain" id="PRO_5046063604" description="HdeA/HdeB family protein" evidence="1">
    <location>
        <begin position="24"/>
        <end position="109"/>
    </location>
</feature>
<accession>A0ABQ5ZRL1</accession>
<feature type="signal peptide" evidence="1">
    <location>
        <begin position="1"/>
        <end position="23"/>
    </location>
</feature>
<keyword evidence="3" id="KW-1185">Reference proteome</keyword>
<reference evidence="3" key="1">
    <citation type="journal article" date="2019" name="Int. J. Syst. Evol. Microbiol.">
        <title>The Global Catalogue of Microorganisms (GCM) 10K type strain sequencing project: providing services to taxonomists for standard genome sequencing and annotation.</title>
        <authorList>
            <consortium name="The Broad Institute Genomics Platform"/>
            <consortium name="The Broad Institute Genome Sequencing Center for Infectious Disease"/>
            <person name="Wu L."/>
            <person name="Ma J."/>
        </authorList>
    </citation>
    <scope>NUCLEOTIDE SEQUENCE [LARGE SCALE GENOMIC DNA]</scope>
    <source>
        <strain evidence="3">NBRC 100033</strain>
    </source>
</reference>
<name>A0ABQ5ZRL1_9GAMM</name>
<organism evidence="2 3">
    <name type="scientific">Marinospirillum insulare</name>
    <dbReference type="NCBI Taxonomy" id="217169"/>
    <lineage>
        <taxon>Bacteria</taxon>
        <taxon>Pseudomonadati</taxon>
        <taxon>Pseudomonadota</taxon>
        <taxon>Gammaproteobacteria</taxon>
        <taxon>Oceanospirillales</taxon>
        <taxon>Oceanospirillaceae</taxon>
        <taxon>Marinospirillum</taxon>
    </lineage>
</organism>
<proteinExistence type="predicted"/>
<dbReference type="EMBL" id="BSOR01000005">
    <property type="protein sequence ID" value="GLR62781.1"/>
    <property type="molecule type" value="Genomic_DNA"/>
</dbReference>
<evidence type="ECO:0000313" key="3">
    <source>
        <dbReference type="Proteomes" id="UP001156682"/>
    </source>
</evidence>
<comment type="caution">
    <text evidence="2">The sequence shown here is derived from an EMBL/GenBank/DDBJ whole genome shotgun (WGS) entry which is preliminary data.</text>
</comment>
<evidence type="ECO:0008006" key="4">
    <source>
        <dbReference type="Google" id="ProtNLM"/>
    </source>
</evidence>
<evidence type="ECO:0000313" key="2">
    <source>
        <dbReference type="EMBL" id="GLR62781.1"/>
    </source>
</evidence>
<dbReference type="Proteomes" id="UP001156682">
    <property type="component" value="Unassembled WGS sequence"/>
</dbReference>